<dbReference type="PANTHER" id="PTHR43792">
    <property type="entry name" value="GNAT FAMILY, PUTATIVE (AFU_ORTHOLOGUE AFUA_3G00765)-RELATED-RELATED"/>
    <property type="match status" value="1"/>
</dbReference>
<sequence>MLPRVTINRVQVQDGPELVAANLASIALHEPWVSPCRDMVTFQGYIARCDGDRSIGFVVRERDSGRIVGVVNLSEIVRGFFQSTYMGYYAVAGMNGRGLMSEAVGLVVTHAFTELGLHRIEANIQPDNEPSRALVKRLGFRQEGYSPRYLKINGEWRDHERWAILSEDWQT</sequence>
<dbReference type="GO" id="GO:0008999">
    <property type="term" value="F:protein-N-terminal-alanine acetyltransferase activity"/>
    <property type="evidence" value="ECO:0007669"/>
    <property type="project" value="TreeGrafter"/>
</dbReference>
<dbReference type="PROSITE" id="PS51186">
    <property type="entry name" value="GNAT"/>
    <property type="match status" value="1"/>
</dbReference>
<dbReference type="PANTHER" id="PTHR43792:SF8">
    <property type="entry name" value="[RIBOSOMAL PROTEIN US5]-ALANINE N-ACETYLTRANSFERASE"/>
    <property type="match status" value="1"/>
</dbReference>
<dbReference type="Proteomes" id="UP000199569">
    <property type="component" value="Unassembled WGS sequence"/>
</dbReference>
<evidence type="ECO:0000313" key="5">
    <source>
        <dbReference type="EMBL" id="SCY55251.1"/>
    </source>
</evidence>
<dbReference type="GO" id="GO:0005737">
    <property type="term" value="C:cytoplasm"/>
    <property type="evidence" value="ECO:0007669"/>
    <property type="project" value="TreeGrafter"/>
</dbReference>
<feature type="domain" description="N-acetyltransferase" evidence="4">
    <location>
        <begin position="16"/>
        <end position="163"/>
    </location>
</feature>
<evidence type="ECO:0000259" key="4">
    <source>
        <dbReference type="PROSITE" id="PS51186"/>
    </source>
</evidence>
<reference evidence="5 6" key="1">
    <citation type="submission" date="2016-10" db="EMBL/GenBank/DDBJ databases">
        <authorList>
            <person name="de Groot N.N."/>
        </authorList>
    </citation>
    <scope>NUCLEOTIDE SEQUENCE [LARGE SCALE GENOMIC DNA]</scope>
    <source>
        <strain evidence="5 6">CGMCC 1.7666</strain>
    </source>
</reference>
<gene>
    <name evidence="5" type="ORF">SAMN02927923_01646</name>
</gene>
<keyword evidence="6" id="KW-1185">Reference proteome</keyword>
<keyword evidence="2" id="KW-0012">Acyltransferase</keyword>
<dbReference type="Gene3D" id="3.40.630.30">
    <property type="match status" value="1"/>
</dbReference>
<dbReference type="STRING" id="549386.SAMN02927923_01646"/>
<dbReference type="RefSeq" id="WP_091133531.1">
    <property type="nucleotide sequence ID" value="NZ_FMVJ01000004.1"/>
</dbReference>
<organism evidence="5 6">
    <name type="scientific">Microvirga guangxiensis</name>
    <dbReference type="NCBI Taxonomy" id="549386"/>
    <lineage>
        <taxon>Bacteria</taxon>
        <taxon>Pseudomonadati</taxon>
        <taxon>Pseudomonadota</taxon>
        <taxon>Alphaproteobacteria</taxon>
        <taxon>Hyphomicrobiales</taxon>
        <taxon>Methylobacteriaceae</taxon>
        <taxon>Microvirga</taxon>
    </lineage>
</organism>
<evidence type="ECO:0000256" key="2">
    <source>
        <dbReference type="ARBA" id="ARBA00023315"/>
    </source>
</evidence>
<evidence type="ECO:0000313" key="6">
    <source>
        <dbReference type="Proteomes" id="UP000199569"/>
    </source>
</evidence>
<dbReference type="InterPro" id="IPR000182">
    <property type="entry name" value="GNAT_dom"/>
</dbReference>
<dbReference type="Pfam" id="PF13302">
    <property type="entry name" value="Acetyltransf_3"/>
    <property type="match status" value="1"/>
</dbReference>
<dbReference type="OrthoDB" id="9801669at2"/>
<dbReference type="SUPFAM" id="SSF55729">
    <property type="entry name" value="Acyl-CoA N-acyltransferases (Nat)"/>
    <property type="match status" value="1"/>
</dbReference>
<accession>A0A1G5GV22</accession>
<proteinExistence type="inferred from homology"/>
<evidence type="ECO:0000256" key="3">
    <source>
        <dbReference type="ARBA" id="ARBA00038502"/>
    </source>
</evidence>
<protein>
    <submittedName>
        <fullName evidence="5">Ribosomal-protein-alanine N-acetyltransferase</fullName>
    </submittedName>
</protein>
<dbReference type="InterPro" id="IPR016181">
    <property type="entry name" value="Acyl_CoA_acyltransferase"/>
</dbReference>
<dbReference type="InterPro" id="IPR051531">
    <property type="entry name" value="N-acetyltransferase"/>
</dbReference>
<name>A0A1G5GV22_9HYPH</name>
<keyword evidence="1 5" id="KW-0808">Transferase</keyword>
<evidence type="ECO:0000256" key="1">
    <source>
        <dbReference type="ARBA" id="ARBA00022679"/>
    </source>
</evidence>
<dbReference type="EMBL" id="FMVJ01000004">
    <property type="protein sequence ID" value="SCY55251.1"/>
    <property type="molecule type" value="Genomic_DNA"/>
</dbReference>
<dbReference type="AlphaFoldDB" id="A0A1G5GV22"/>
<comment type="similarity">
    <text evidence="3">Belongs to the acetyltransferase family. RimJ subfamily.</text>
</comment>